<evidence type="ECO:0000313" key="1">
    <source>
        <dbReference type="EMBL" id="MBS4883363.1"/>
    </source>
</evidence>
<dbReference type="PANTHER" id="PTHR30217:SF7">
    <property type="entry name" value="TRNA HYDROXYLATION PROTEIN P2"/>
    <property type="match status" value="1"/>
</dbReference>
<keyword evidence="3" id="KW-1185">Reference proteome</keyword>
<gene>
    <name evidence="2" type="ORF">DWZ83_08010</name>
    <name evidence="1" type="ORF">KHZ85_01160</name>
</gene>
<dbReference type="OrthoDB" id="9807498at2"/>
<dbReference type="InterPro" id="IPR051454">
    <property type="entry name" value="RNA/ubiquinone_mod_enzymes"/>
</dbReference>
<name>A0A415P7H9_9FIRM</name>
<dbReference type="PANTHER" id="PTHR30217">
    <property type="entry name" value="PEPTIDASE U32 FAMILY"/>
    <property type="match status" value="1"/>
</dbReference>
<dbReference type="Proteomes" id="UP000284868">
    <property type="component" value="Unassembled WGS sequence"/>
</dbReference>
<protein>
    <submittedName>
        <fullName evidence="2">U32 family peptidase</fullName>
    </submittedName>
</protein>
<proteinExistence type="predicted"/>
<dbReference type="EMBL" id="QRPK01000046">
    <property type="protein sequence ID" value="RHM08648.1"/>
    <property type="molecule type" value="Genomic_DNA"/>
</dbReference>
<comment type="caution">
    <text evidence="2">The sequence shown here is derived from an EMBL/GenBank/DDBJ whole genome shotgun (WGS) entry which is preliminary data.</text>
</comment>
<organism evidence="2 3">
    <name type="scientific">Amedibacillus dolichus</name>
    <dbReference type="NCBI Taxonomy" id="31971"/>
    <lineage>
        <taxon>Bacteria</taxon>
        <taxon>Bacillati</taxon>
        <taxon>Bacillota</taxon>
        <taxon>Erysipelotrichia</taxon>
        <taxon>Erysipelotrichales</taxon>
        <taxon>Erysipelotrichaceae</taxon>
        <taxon>Amedibacillus</taxon>
    </lineage>
</organism>
<dbReference type="Pfam" id="PF01136">
    <property type="entry name" value="Peptidase_U32"/>
    <property type="match status" value="1"/>
</dbReference>
<accession>A0A415P7H9</accession>
<evidence type="ECO:0000313" key="3">
    <source>
        <dbReference type="Proteomes" id="UP000284868"/>
    </source>
</evidence>
<sequence length="296" mass="34128">MEFIVTPFHVEDITRLHEANADGVVVATPFFSARGAAVFTLEELVQLRSLTTAMNMKLYVLVNRFFMENELEKLREHLRYLKKLAVDGIYYGDESVLYEAKKLEMEHLLIYSPDTLTTSSQDVQYYLDEGISMVTISKDITLEEICHIAKQVKGECEVILHGRLNIMHSKRRLLSNYFDFLGKKVDVFNKKDIYLMEETRDEHMPIVEDDLGTHVFSGYTLVSFEEIKQLAQSGIRHVRIDGIFHDLDYVCKALSLYQAVLSNEMSGAQAKEEFDKCYPDDHATSGFYYVKTSKVK</sequence>
<dbReference type="RefSeq" id="WP_022420427.1">
    <property type="nucleotide sequence ID" value="NZ_CAUFDR010000039.1"/>
</dbReference>
<dbReference type="EMBL" id="JAGZMZ010000002">
    <property type="protein sequence ID" value="MBS4883363.1"/>
    <property type="molecule type" value="Genomic_DNA"/>
</dbReference>
<dbReference type="InterPro" id="IPR001539">
    <property type="entry name" value="Peptidase_U32"/>
</dbReference>
<reference evidence="1" key="2">
    <citation type="submission" date="2021-02" db="EMBL/GenBank/DDBJ databases">
        <title>Infant gut strain persistence is associated with maternal origin, phylogeny, and functional potential including surface adhesion and iron acquisition.</title>
        <authorList>
            <person name="Lou Y.C."/>
        </authorList>
    </citation>
    <scope>NUCLEOTIDE SEQUENCE</scope>
    <source>
        <strain evidence="1">L3_108_103G1_dasL3_108_103G1_concoct_2</strain>
    </source>
</reference>
<reference evidence="2 3" key="1">
    <citation type="submission" date="2018-08" db="EMBL/GenBank/DDBJ databases">
        <title>A genome reference for cultivated species of the human gut microbiota.</title>
        <authorList>
            <person name="Zou Y."/>
            <person name="Xue W."/>
            <person name="Luo G."/>
        </authorList>
    </citation>
    <scope>NUCLEOTIDE SEQUENCE [LARGE SCALE GENOMIC DNA]</scope>
    <source>
        <strain evidence="2 3">AF35-6BH</strain>
    </source>
</reference>
<dbReference type="AlphaFoldDB" id="A0A415P7H9"/>
<dbReference type="Proteomes" id="UP000753219">
    <property type="component" value="Unassembled WGS sequence"/>
</dbReference>
<evidence type="ECO:0000313" key="2">
    <source>
        <dbReference type="EMBL" id="RHM08648.1"/>
    </source>
</evidence>